<accession>A0A5B7HIP7</accession>
<gene>
    <name evidence="2" type="ORF">E2C01_067013</name>
</gene>
<reference evidence="2 3" key="1">
    <citation type="submission" date="2019-05" db="EMBL/GenBank/DDBJ databases">
        <title>Another draft genome of Portunus trituberculatus and its Hox gene families provides insights of decapod evolution.</title>
        <authorList>
            <person name="Jeong J.-H."/>
            <person name="Song I."/>
            <person name="Kim S."/>
            <person name="Choi T."/>
            <person name="Kim D."/>
            <person name="Ryu S."/>
            <person name="Kim W."/>
        </authorList>
    </citation>
    <scope>NUCLEOTIDE SEQUENCE [LARGE SCALE GENOMIC DNA]</scope>
    <source>
        <tissue evidence="2">Muscle</tissue>
    </source>
</reference>
<feature type="signal peptide" evidence="1">
    <location>
        <begin position="1"/>
        <end position="23"/>
    </location>
</feature>
<keyword evidence="1" id="KW-0732">Signal</keyword>
<feature type="chain" id="PRO_5022729600" evidence="1">
    <location>
        <begin position="24"/>
        <end position="72"/>
    </location>
</feature>
<dbReference type="EMBL" id="VSRR010035246">
    <property type="protein sequence ID" value="MPC72701.1"/>
    <property type="molecule type" value="Genomic_DNA"/>
</dbReference>
<evidence type="ECO:0000256" key="1">
    <source>
        <dbReference type="SAM" id="SignalP"/>
    </source>
</evidence>
<keyword evidence="3" id="KW-1185">Reference proteome</keyword>
<organism evidence="2 3">
    <name type="scientific">Portunus trituberculatus</name>
    <name type="common">Swimming crab</name>
    <name type="synonym">Neptunus trituberculatus</name>
    <dbReference type="NCBI Taxonomy" id="210409"/>
    <lineage>
        <taxon>Eukaryota</taxon>
        <taxon>Metazoa</taxon>
        <taxon>Ecdysozoa</taxon>
        <taxon>Arthropoda</taxon>
        <taxon>Crustacea</taxon>
        <taxon>Multicrustacea</taxon>
        <taxon>Malacostraca</taxon>
        <taxon>Eumalacostraca</taxon>
        <taxon>Eucarida</taxon>
        <taxon>Decapoda</taxon>
        <taxon>Pleocyemata</taxon>
        <taxon>Brachyura</taxon>
        <taxon>Eubrachyura</taxon>
        <taxon>Portunoidea</taxon>
        <taxon>Portunidae</taxon>
        <taxon>Portuninae</taxon>
        <taxon>Portunus</taxon>
    </lineage>
</organism>
<sequence length="72" mass="8026">MFVSPVLTIIIMAIMKGAPLAESQKIFLLELMLEKPVLRDMEIKDMFCTLKMITHLSAGLAKLFSATATLKK</sequence>
<evidence type="ECO:0000313" key="2">
    <source>
        <dbReference type="EMBL" id="MPC72701.1"/>
    </source>
</evidence>
<dbReference type="AlphaFoldDB" id="A0A5B7HIP7"/>
<comment type="caution">
    <text evidence="2">The sequence shown here is derived from an EMBL/GenBank/DDBJ whole genome shotgun (WGS) entry which is preliminary data.</text>
</comment>
<dbReference type="Proteomes" id="UP000324222">
    <property type="component" value="Unassembled WGS sequence"/>
</dbReference>
<name>A0A5B7HIP7_PORTR</name>
<evidence type="ECO:0000313" key="3">
    <source>
        <dbReference type="Proteomes" id="UP000324222"/>
    </source>
</evidence>
<proteinExistence type="predicted"/>
<protein>
    <submittedName>
        <fullName evidence="2">Uncharacterized protein</fullName>
    </submittedName>
</protein>